<evidence type="ECO:0000256" key="1">
    <source>
        <dbReference type="ARBA" id="ARBA00023125"/>
    </source>
</evidence>
<dbReference type="SUPFAM" id="SSF47413">
    <property type="entry name" value="lambda repressor-like DNA-binding domains"/>
    <property type="match status" value="1"/>
</dbReference>
<keyword evidence="1" id="KW-0238">DNA-binding</keyword>
<reference evidence="3 4" key="1">
    <citation type="journal article" date="2024" name="Front. Microbiol.">
        <title>Pangenomic and biochemical analyses of Helcococcus ovis reveal widespread tetracycline resistance and a novel bacterial species, Helcococcus bovis.</title>
        <authorList>
            <person name="Cunha F."/>
            <person name="Zhai Y."/>
            <person name="Casaro S."/>
            <person name="Jones K.L."/>
            <person name="Hernandez M."/>
            <person name="Bisinotto R.S."/>
            <person name="Kariyawasam S."/>
            <person name="Brown M.B."/>
            <person name="Phillips A."/>
            <person name="Jeong K.C."/>
            <person name="Galvao K.N."/>
        </authorList>
    </citation>
    <scope>NUCLEOTIDE SEQUENCE [LARGE SCALE GENOMIC DNA]</scope>
    <source>
        <strain evidence="3 4">KG197</strain>
    </source>
</reference>
<dbReference type="CDD" id="cd00093">
    <property type="entry name" value="HTH_XRE"/>
    <property type="match status" value="1"/>
</dbReference>
<comment type="caution">
    <text evidence="3">The sequence shown here is derived from an EMBL/GenBank/DDBJ whole genome shotgun (WGS) entry which is preliminary data.</text>
</comment>
<sequence>MDIGKKIKQIRKSMFLTQEEFAEKLNVSFCTVNRWENNKAIPNLNALKKIKHFCEENEIEFKISMKDLEVL</sequence>
<organism evidence="3 4">
    <name type="scientific">Helcococcus bovis</name>
    <dbReference type="NCBI Taxonomy" id="3153252"/>
    <lineage>
        <taxon>Bacteria</taxon>
        <taxon>Bacillati</taxon>
        <taxon>Bacillota</taxon>
        <taxon>Tissierellia</taxon>
        <taxon>Tissierellales</taxon>
        <taxon>Peptoniphilaceae</taxon>
        <taxon>Helcococcus</taxon>
    </lineage>
</organism>
<proteinExistence type="predicted"/>
<gene>
    <name evidence="3" type="ORF">ABGF40_05390</name>
</gene>
<dbReference type="PANTHER" id="PTHR46558">
    <property type="entry name" value="TRACRIPTIONAL REGULATORY PROTEIN-RELATED-RELATED"/>
    <property type="match status" value="1"/>
</dbReference>
<dbReference type="PANTHER" id="PTHR46558:SF11">
    <property type="entry name" value="HTH-TYPE TRANSCRIPTIONAL REGULATOR XRE"/>
    <property type="match status" value="1"/>
</dbReference>
<evidence type="ECO:0000313" key="4">
    <source>
        <dbReference type="Proteomes" id="UP001629536"/>
    </source>
</evidence>
<dbReference type="RefSeq" id="WP_027972793.1">
    <property type="nucleotide sequence ID" value="NZ_JBFNFH010000012.1"/>
</dbReference>
<dbReference type="InterPro" id="IPR001387">
    <property type="entry name" value="Cro/C1-type_HTH"/>
</dbReference>
<dbReference type="SMART" id="SM00530">
    <property type="entry name" value="HTH_XRE"/>
    <property type="match status" value="1"/>
</dbReference>
<accession>A0ABW9F762</accession>
<dbReference type="Proteomes" id="UP001629536">
    <property type="component" value="Unassembled WGS sequence"/>
</dbReference>
<protein>
    <submittedName>
        <fullName evidence="3">Helix-turn-helix transcriptional regulator</fullName>
    </submittedName>
</protein>
<evidence type="ECO:0000259" key="2">
    <source>
        <dbReference type="PROSITE" id="PS50943"/>
    </source>
</evidence>
<dbReference type="PROSITE" id="PS50943">
    <property type="entry name" value="HTH_CROC1"/>
    <property type="match status" value="1"/>
</dbReference>
<dbReference type="InterPro" id="IPR010982">
    <property type="entry name" value="Lambda_DNA-bd_dom_sf"/>
</dbReference>
<dbReference type="Pfam" id="PF01381">
    <property type="entry name" value="HTH_3"/>
    <property type="match status" value="1"/>
</dbReference>
<feature type="domain" description="HTH cro/C1-type" evidence="2">
    <location>
        <begin position="7"/>
        <end position="68"/>
    </location>
</feature>
<name>A0ABW9F762_9FIRM</name>
<dbReference type="EMBL" id="JBFNFH010000012">
    <property type="protein sequence ID" value="MFM1525104.1"/>
    <property type="molecule type" value="Genomic_DNA"/>
</dbReference>
<keyword evidence="4" id="KW-1185">Reference proteome</keyword>
<evidence type="ECO:0000313" key="3">
    <source>
        <dbReference type="EMBL" id="MFM1525104.1"/>
    </source>
</evidence>
<dbReference type="Gene3D" id="1.10.260.40">
    <property type="entry name" value="lambda repressor-like DNA-binding domains"/>
    <property type="match status" value="1"/>
</dbReference>